<feature type="signal peptide" evidence="1">
    <location>
        <begin position="1"/>
        <end position="18"/>
    </location>
</feature>
<evidence type="ECO:0008006" key="4">
    <source>
        <dbReference type="Google" id="ProtNLM"/>
    </source>
</evidence>
<evidence type="ECO:0000313" key="3">
    <source>
        <dbReference type="Proteomes" id="UP000244890"/>
    </source>
</evidence>
<dbReference type="OrthoDB" id="5337863at2"/>
<dbReference type="EMBL" id="CP021886">
    <property type="protein sequence ID" value="AWI33891.1"/>
    <property type="molecule type" value="Genomic_DNA"/>
</dbReference>
<keyword evidence="1" id="KW-0732">Signal</keyword>
<gene>
    <name evidence="2" type="ORF">CDV25_03275</name>
</gene>
<organism evidence="2 3">
    <name type="scientific">Helicobacter apodemus</name>
    <dbReference type="NCBI Taxonomy" id="135569"/>
    <lineage>
        <taxon>Bacteria</taxon>
        <taxon>Pseudomonadati</taxon>
        <taxon>Campylobacterota</taxon>
        <taxon>Epsilonproteobacteria</taxon>
        <taxon>Campylobacterales</taxon>
        <taxon>Helicobacteraceae</taxon>
        <taxon>Helicobacter</taxon>
    </lineage>
</organism>
<dbReference type="Proteomes" id="UP000244890">
    <property type="component" value="Chromosome"/>
</dbReference>
<evidence type="ECO:0000313" key="2">
    <source>
        <dbReference type="EMBL" id="AWI33891.1"/>
    </source>
</evidence>
<accession>A0A2U8FCB2</accession>
<dbReference type="KEGG" id="had:CDV25_03275"/>
<name>A0A2U8FCB2_9HELI</name>
<proteinExistence type="predicted"/>
<protein>
    <recommendedName>
        <fullName evidence="4">Periplasmic protein</fullName>
    </recommendedName>
</protein>
<reference evidence="2 3" key="1">
    <citation type="submission" date="2017-06" db="EMBL/GenBank/DDBJ databases">
        <title>Complete genome of Helicobacter apodemus.</title>
        <authorList>
            <person name="Cho S."/>
        </authorList>
    </citation>
    <scope>NUCLEOTIDE SEQUENCE [LARGE SCALE GENOMIC DNA]</scope>
    <source>
        <strain evidence="3">SNUVETPUB-15-01</strain>
    </source>
</reference>
<evidence type="ECO:0000256" key="1">
    <source>
        <dbReference type="SAM" id="SignalP"/>
    </source>
</evidence>
<feature type="chain" id="PRO_5016009302" description="Periplasmic protein" evidence="1">
    <location>
        <begin position="19"/>
        <end position="410"/>
    </location>
</feature>
<dbReference type="RefSeq" id="WP_108910751.1">
    <property type="nucleotide sequence ID" value="NZ_CP021886.1"/>
</dbReference>
<dbReference type="AlphaFoldDB" id="A0A2U8FCB2"/>
<sequence length="410" mass="46698">MRLFTTLLLSLLPSLILAAGKYPSPLPTPKTEILNIEIQTCSKACLKEYLQKGQIFSFLANVNKNNTNEELLTNAKSLSMELEIASIPYFLDIQKSALIQIALLFPKKTIGRYSISSTNVILSYLFHRNQPFNFEVFDSKSESLEDLQNTIDTITSKGYKQIVALLTYVGANNINHLKTQIPIYIPSVHSSQITEPLMPNIIYGGISYEKQIEKLSALNPNSTKVISFYDEGYIGSQMNEYVLKYNLDTIYSNAFNPKSATTFPKEIKTIQPLLKDSKIFLNTPITHSSIILSQITYNDIKINGIYSTQINYNPSLLSITQEKDRNNMYIANSIAKSDSLLVEEAKLLNADLEYDWINYSTAYGIEYFYLQNIPNAKAYFKEAIKNNQVEYKIDILTPKNNRFVPINYEY</sequence>